<dbReference type="InterPro" id="IPR032675">
    <property type="entry name" value="LRR_dom_sf"/>
</dbReference>
<feature type="non-terminal residue" evidence="1">
    <location>
        <position position="601"/>
    </location>
</feature>
<comment type="caution">
    <text evidence="1">The sequence shown here is derived from an EMBL/GenBank/DDBJ whole genome shotgun (WGS) entry which is preliminary data.</text>
</comment>
<protein>
    <recommendedName>
        <fullName evidence="3">F-box domain-containing protein</fullName>
    </recommendedName>
</protein>
<accession>A0A550CBH0</accession>
<evidence type="ECO:0000313" key="2">
    <source>
        <dbReference type="Proteomes" id="UP000320762"/>
    </source>
</evidence>
<organism evidence="1 2">
    <name type="scientific">Schizophyllum amplum</name>
    <dbReference type="NCBI Taxonomy" id="97359"/>
    <lineage>
        <taxon>Eukaryota</taxon>
        <taxon>Fungi</taxon>
        <taxon>Dikarya</taxon>
        <taxon>Basidiomycota</taxon>
        <taxon>Agaricomycotina</taxon>
        <taxon>Agaricomycetes</taxon>
        <taxon>Agaricomycetidae</taxon>
        <taxon>Agaricales</taxon>
        <taxon>Schizophyllaceae</taxon>
        <taxon>Schizophyllum</taxon>
    </lineage>
</organism>
<name>A0A550CBH0_9AGAR</name>
<dbReference type="STRING" id="97359.A0A550CBH0"/>
<dbReference type="OrthoDB" id="3221235at2759"/>
<reference evidence="1 2" key="1">
    <citation type="journal article" date="2019" name="New Phytol.">
        <title>Comparative genomics reveals unique wood-decay strategies and fruiting body development in the Schizophyllaceae.</title>
        <authorList>
            <person name="Almasi E."/>
            <person name="Sahu N."/>
            <person name="Krizsan K."/>
            <person name="Balint B."/>
            <person name="Kovacs G.M."/>
            <person name="Kiss B."/>
            <person name="Cseklye J."/>
            <person name="Drula E."/>
            <person name="Henrissat B."/>
            <person name="Nagy I."/>
            <person name="Chovatia M."/>
            <person name="Adam C."/>
            <person name="LaButti K."/>
            <person name="Lipzen A."/>
            <person name="Riley R."/>
            <person name="Grigoriev I.V."/>
            <person name="Nagy L.G."/>
        </authorList>
    </citation>
    <scope>NUCLEOTIDE SEQUENCE [LARGE SCALE GENOMIC DNA]</scope>
    <source>
        <strain evidence="1 2">NL-1724</strain>
    </source>
</reference>
<dbReference type="EMBL" id="VDMD01000014">
    <property type="protein sequence ID" value="TRM62036.1"/>
    <property type="molecule type" value="Genomic_DNA"/>
</dbReference>
<dbReference type="Gene3D" id="3.80.10.10">
    <property type="entry name" value="Ribonuclease Inhibitor"/>
    <property type="match status" value="1"/>
</dbReference>
<sequence>MASSLADPISSVCAPSEEAHSLAFFARLPAEVVQRIFFLSLPPSQNTILSPSEAPLIYLRVCRSWPGTLRPWYALQSHLNGILEPHVAAQSEPLLTALEQLDAAQTQLDTDRALPDSDPRLLGMMQAMIDRDRRLLDGALQWLARSSGRPLSLSLSGDVHDALLRLVLPHRQRVRHLRIATGLSQFNLQPLRQLCETDLELLEVVYLTISDEGRRRWLFDYAHEATPNTELHRFNALCVRLQMQSLLPELPVLPWAQIKEFAKTFKQLLAVLPDMTAIEDLSLFITWIAYTPDSKSRNAAPIVLPRLRRLNIDSAGGSGSIVCAANLLEIITTPQLSDVTLRSKNYTRVQTGALRHLLERSDNSLRRLSVRKMAVKELLQVLHLSPELLHLHLEQNWAVKPYEHIAFARLLCKTLPDGSATPAFCPNLRTIALHDCDGIDGDSLVHFLEARMIHGASVVHGERLACEGSGAPSKLSSVDHGIEDRIAPFVSQGLDVTLSASSMNHRPTTNVYQWYSDFLRDGRNPFSDYASLGRHDAGLGSDNESIEPDATQQSMDMVQQSVLGAAQQTPRQRIGTIVVRAWRRVRGTWTRSSSGDEPSLT</sequence>
<dbReference type="SUPFAM" id="SSF52047">
    <property type="entry name" value="RNI-like"/>
    <property type="match status" value="1"/>
</dbReference>
<gene>
    <name evidence="1" type="ORF">BD626DRAFT_499563</name>
</gene>
<dbReference type="Proteomes" id="UP000320762">
    <property type="component" value="Unassembled WGS sequence"/>
</dbReference>
<proteinExistence type="predicted"/>
<keyword evidence="2" id="KW-1185">Reference proteome</keyword>
<dbReference type="AlphaFoldDB" id="A0A550CBH0"/>
<evidence type="ECO:0000313" key="1">
    <source>
        <dbReference type="EMBL" id="TRM62036.1"/>
    </source>
</evidence>
<evidence type="ECO:0008006" key="3">
    <source>
        <dbReference type="Google" id="ProtNLM"/>
    </source>
</evidence>